<dbReference type="GO" id="GO:0005829">
    <property type="term" value="C:cytosol"/>
    <property type="evidence" value="ECO:0007669"/>
    <property type="project" value="TreeGrafter"/>
</dbReference>
<dbReference type="NCBIfam" id="NF000927">
    <property type="entry name" value="PRK00092.1-1"/>
    <property type="match status" value="1"/>
</dbReference>
<evidence type="ECO:0000259" key="5">
    <source>
        <dbReference type="Pfam" id="PF17384"/>
    </source>
</evidence>
<comment type="subcellular location">
    <subcellularLocation>
        <location evidence="3">Cytoplasm</location>
    </subcellularLocation>
</comment>
<keyword evidence="1 3" id="KW-0963">Cytoplasm</keyword>
<dbReference type="InterPro" id="IPR028998">
    <property type="entry name" value="RimP_C"/>
</dbReference>
<dbReference type="CDD" id="cd01734">
    <property type="entry name" value="YlxS_C"/>
    <property type="match status" value="1"/>
</dbReference>
<feature type="domain" description="Ribosome maturation factor RimP C-terminal" evidence="5">
    <location>
        <begin position="88"/>
        <end position="151"/>
    </location>
</feature>
<reference evidence="6 7" key="1">
    <citation type="submission" date="2019-03" db="EMBL/GenBank/DDBJ databases">
        <title>Draft genome of Gammaproteobacteria bacterium LSUCC0057, a member of the SAR92 clade.</title>
        <authorList>
            <person name="Lanclos V.C."/>
            <person name="Doiron C."/>
            <person name="Henson M.W."/>
            <person name="Thrash J.C."/>
        </authorList>
    </citation>
    <scope>NUCLEOTIDE SEQUENCE [LARGE SCALE GENOMIC DNA]</scope>
    <source>
        <strain evidence="6 7">LSUCC0057</strain>
    </source>
</reference>
<feature type="domain" description="Ribosome maturation factor RimP N-terminal" evidence="4">
    <location>
        <begin position="11"/>
        <end position="83"/>
    </location>
</feature>
<evidence type="ECO:0000313" key="7">
    <source>
        <dbReference type="Proteomes" id="UP000298133"/>
    </source>
</evidence>
<dbReference type="Pfam" id="PF02576">
    <property type="entry name" value="RimP_N"/>
    <property type="match status" value="1"/>
</dbReference>
<gene>
    <name evidence="3 6" type="primary">rimP</name>
    <name evidence="6" type="ORF">E3W66_09010</name>
</gene>
<dbReference type="AlphaFoldDB" id="A0A4Y8UEL2"/>
<accession>A0A4Y8UEL2</accession>
<dbReference type="SUPFAM" id="SSF75420">
    <property type="entry name" value="YhbC-like, N-terminal domain"/>
    <property type="match status" value="1"/>
</dbReference>
<comment type="function">
    <text evidence="3">Required for maturation of 30S ribosomal subunits.</text>
</comment>
<dbReference type="SUPFAM" id="SSF74942">
    <property type="entry name" value="YhbC-like, C-terminal domain"/>
    <property type="match status" value="1"/>
</dbReference>
<evidence type="ECO:0000313" key="6">
    <source>
        <dbReference type="EMBL" id="TFH67160.1"/>
    </source>
</evidence>
<evidence type="ECO:0000256" key="2">
    <source>
        <dbReference type="ARBA" id="ARBA00022517"/>
    </source>
</evidence>
<keyword evidence="7" id="KW-1185">Reference proteome</keyword>
<keyword evidence="2 3" id="KW-0690">Ribosome biogenesis</keyword>
<evidence type="ECO:0000259" key="4">
    <source>
        <dbReference type="Pfam" id="PF02576"/>
    </source>
</evidence>
<proteinExistence type="inferred from homology"/>
<evidence type="ECO:0000256" key="1">
    <source>
        <dbReference type="ARBA" id="ARBA00022490"/>
    </source>
</evidence>
<dbReference type="PANTHER" id="PTHR33867">
    <property type="entry name" value="RIBOSOME MATURATION FACTOR RIMP"/>
    <property type="match status" value="1"/>
</dbReference>
<name>A0A4Y8UEL2_9GAMM</name>
<dbReference type="InterPro" id="IPR035956">
    <property type="entry name" value="RimP_N_sf"/>
</dbReference>
<dbReference type="Gene3D" id="2.30.30.180">
    <property type="entry name" value="Ribosome maturation factor RimP, C-terminal domain"/>
    <property type="match status" value="1"/>
</dbReference>
<dbReference type="FunFam" id="3.30.300.70:FF:000001">
    <property type="entry name" value="Ribosome maturation factor RimP"/>
    <property type="match status" value="1"/>
</dbReference>
<dbReference type="InterPro" id="IPR036847">
    <property type="entry name" value="RimP_C_sf"/>
</dbReference>
<evidence type="ECO:0000256" key="3">
    <source>
        <dbReference type="HAMAP-Rule" id="MF_01077"/>
    </source>
</evidence>
<dbReference type="InterPro" id="IPR003728">
    <property type="entry name" value="Ribosome_maturation_RimP"/>
</dbReference>
<dbReference type="GO" id="GO:0006412">
    <property type="term" value="P:translation"/>
    <property type="evidence" value="ECO:0007669"/>
    <property type="project" value="TreeGrafter"/>
</dbReference>
<dbReference type="InterPro" id="IPR028989">
    <property type="entry name" value="RimP_N"/>
</dbReference>
<protein>
    <recommendedName>
        <fullName evidence="3">Ribosome maturation factor RimP</fullName>
    </recommendedName>
</protein>
<dbReference type="Pfam" id="PF17384">
    <property type="entry name" value="DUF150_C"/>
    <property type="match status" value="1"/>
</dbReference>
<sequence length="151" mass="16896">MAERGQTLRDLLQPVVEALGAQLWGLDLQSGGRRKLLRIYIDREQGVDVELCAAVSRQVSAVMDVEDPIQGEYVLEVSSPGMDRPLYELAHYQQLLGEQIALKLRFAYEGQRNFKGLLKAVEGDDIVLAVADHEYLFPVEGIEKANVVPQF</sequence>
<comment type="caution">
    <text evidence="6">The sequence shown here is derived from an EMBL/GenBank/DDBJ whole genome shotgun (WGS) entry which is preliminary data.</text>
</comment>
<comment type="similarity">
    <text evidence="3">Belongs to the RimP family.</text>
</comment>
<dbReference type="OrthoDB" id="9805006at2"/>
<organism evidence="6 7">
    <name type="scientific">Gammaproteobacteria bacterium LSUCC0057</name>
    <dbReference type="NCBI Taxonomy" id="2559237"/>
    <lineage>
        <taxon>Bacteria</taxon>
        <taxon>Pseudomonadati</taxon>
        <taxon>Pseudomonadota</taxon>
        <taxon>Gammaproteobacteria</taxon>
        <taxon>Cellvibrionales</taxon>
        <taxon>Porticoccaceae</taxon>
        <taxon>SAR92 clade</taxon>
    </lineage>
</organism>
<dbReference type="HAMAP" id="MF_01077">
    <property type="entry name" value="RimP"/>
    <property type="match status" value="1"/>
</dbReference>
<dbReference type="Gene3D" id="3.30.300.70">
    <property type="entry name" value="RimP-like superfamily, N-terminal"/>
    <property type="match status" value="1"/>
</dbReference>
<dbReference type="Proteomes" id="UP000298133">
    <property type="component" value="Unassembled WGS sequence"/>
</dbReference>
<dbReference type="GO" id="GO:0000028">
    <property type="term" value="P:ribosomal small subunit assembly"/>
    <property type="evidence" value="ECO:0007669"/>
    <property type="project" value="TreeGrafter"/>
</dbReference>
<dbReference type="EMBL" id="SPIA01000004">
    <property type="protein sequence ID" value="TFH67160.1"/>
    <property type="molecule type" value="Genomic_DNA"/>
</dbReference>
<dbReference type="PANTHER" id="PTHR33867:SF1">
    <property type="entry name" value="RIBOSOME MATURATION FACTOR RIMP"/>
    <property type="match status" value="1"/>
</dbReference>